<keyword evidence="4 15" id="KW-1003">Cell membrane</keyword>
<evidence type="ECO:0000256" key="1">
    <source>
        <dbReference type="ARBA" id="ARBA00004377"/>
    </source>
</evidence>
<organism evidence="18 19">
    <name type="scientific">Methylorubrum salsuginis</name>
    <dbReference type="NCBI Taxonomy" id="414703"/>
    <lineage>
        <taxon>Bacteria</taxon>
        <taxon>Pseudomonadati</taxon>
        <taxon>Pseudomonadota</taxon>
        <taxon>Alphaproteobacteria</taxon>
        <taxon>Hyphomicrobiales</taxon>
        <taxon>Methylobacteriaceae</taxon>
        <taxon>Methylorubrum</taxon>
    </lineage>
</organism>
<comment type="similarity">
    <text evidence="2 15 16">Belongs to the ATPase B chain family.</text>
</comment>
<evidence type="ECO:0000256" key="8">
    <source>
        <dbReference type="ARBA" id="ARBA00022989"/>
    </source>
</evidence>
<evidence type="ECO:0000256" key="4">
    <source>
        <dbReference type="ARBA" id="ARBA00022475"/>
    </source>
</evidence>
<dbReference type="EMBL" id="FOSV01000009">
    <property type="protein sequence ID" value="SFL14377.1"/>
    <property type="molecule type" value="Genomic_DNA"/>
</dbReference>
<keyword evidence="11 15" id="KW-0066">ATP synthesis</keyword>
<dbReference type="InterPro" id="IPR002146">
    <property type="entry name" value="ATP_synth_b/b'su_bac/chlpt"/>
</dbReference>
<dbReference type="GO" id="GO:0046961">
    <property type="term" value="F:proton-transporting ATPase activity, rotational mechanism"/>
    <property type="evidence" value="ECO:0007669"/>
    <property type="project" value="TreeGrafter"/>
</dbReference>
<evidence type="ECO:0000313" key="19">
    <source>
        <dbReference type="Proteomes" id="UP000198804"/>
    </source>
</evidence>
<dbReference type="GO" id="GO:0005886">
    <property type="term" value="C:plasma membrane"/>
    <property type="evidence" value="ECO:0007669"/>
    <property type="project" value="UniProtKB-SubCell"/>
</dbReference>
<keyword evidence="9 15" id="KW-0406">Ion transport</keyword>
<protein>
    <recommendedName>
        <fullName evidence="15">ATP synthase subunit b</fullName>
    </recommendedName>
    <alternativeName>
        <fullName evidence="15">ATP synthase F(0) sector subunit b</fullName>
    </alternativeName>
    <alternativeName>
        <fullName evidence="15">ATPase subunit I</fullName>
    </alternativeName>
    <alternativeName>
        <fullName evidence="15">F-type ATPase subunit b</fullName>
        <shortName evidence="15">F-ATPase subunit b</shortName>
    </alternativeName>
</protein>
<evidence type="ECO:0000256" key="3">
    <source>
        <dbReference type="ARBA" id="ARBA00022448"/>
    </source>
</evidence>
<dbReference type="InterPro" id="IPR050059">
    <property type="entry name" value="ATP_synthase_B_chain"/>
</dbReference>
<sequence length="162" mass="17662">MLLTAEFWVLVAFVAFMAIVWKVGGFKAMTGGLDSRAKRVRHELDEARRLREEAASVLDDYKRRRAQAEKEAEAIVAAARQEAERLNAEGQAKLADFVARRTKAAESKIAQAEVQAAAQVRAAAADAAVKVSEVILKERLQGDAAQNLVRSSLGDVKTRLSA</sequence>
<dbReference type="GO" id="GO:0046933">
    <property type="term" value="F:proton-transporting ATP synthase activity, rotational mechanism"/>
    <property type="evidence" value="ECO:0007669"/>
    <property type="project" value="UniProtKB-UniRule"/>
</dbReference>
<dbReference type="GO" id="GO:0045259">
    <property type="term" value="C:proton-transporting ATP synthase complex"/>
    <property type="evidence" value="ECO:0007669"/>
    <property type="project" value="UniProtKB-KW"/>
</dbReference>
<dbReference type="Proteomes" id="UP000198804">
    <property type="component" value="Unassembled WGS sequence"/>
</dbReference>
<keyword evidence="7 15" id="KW-0375">Hydrogen ion transport</keyword>
<evidence type="ECO:0000256" key="13">
    <source>
        <dbReference type="ARBA" id="ARBA00025614"/>
    </source>
</evidence>
<evidence type="ECO:0000256" key="14">
    <source>
        <dbReference type="ARBA" id="ARBA00025830"/>
    </source>
</evidence>
<dbReference type="AlphaFoldDB" id="A0A1I4FBX9"/>
<evidence type="ECO:0000256" key="5">
    <source>
        <dbReference type="ARBA" id="ARBA00022547"/>
    </source>
</evidence>
<dbReference type="Pfam" id="PF00430">
    <property type="entry name" value="ATP-synt_B"/>
    <property type="match status" value="1"/>
</dbReference>
<comment type="function">
    <text evidence="13">Component of the F(0) channel, it forms part of the peripheral stalk, linking F(1) to F(0). The b'-subunit is a diverged and duplicated form of b found in plants and photosynthetic bacteria.</text>
</comment>
<accession>A0A1I4FBX9</accession>
<evidence type="ECO:0000256" key="9">
    <source>
        <dbReference type="ARBA" id="ARBA00023065"/>
    </source>
</evidence>
<dbReference type="STRING" id="414703.SAMN04488125_109157"/>
<feature type="coiled-coil region" evidence="17">
    <location>
        <begin position="37"/>
        <end position="89"/>
    </location>
</feature>
<keyword evidence="17" id="KW-0175">Coiled coil</keyword>
<evidence type="ECO:0000256" key="11">
    <source>
        <dbReference type="ARBA" id="ARBA00023310"/>
    </source>
</evidence>
<dbReference type="CDD" id="cd06503">
    <property type="entry name" value="ATP-synt_Fo_b"/>
    <property type="match status" value="1"/>
</dbReference>
<evidence type="ECO:0000256" key="6">
    <source>
        <dbReference type="ARBA" id="ARBA00022692"/>
    </source>
</evidence>
<keyword evidence="6 15" id="KW-0812">Transmembrane</keyword>
<feature type="transmembrane region" description="Helical" evidence="15">
    <location>
        <begin position="6"/>
        <end position="29"/>
    </location>
</feature>
<gene>
    <name evidence="15" type="primary">atpF</name>
    <name evidence="18" type="ORF">SAMN04488125_109157</name>
</gene>
<evidence type="ECO:0000256" key="17">
    <source>
        <dbReference type="SAM" id="Coils"/>
    </source>
</evidence>
<keyword evidence="3 15" id="KW-0813">Transport</keyword>
<reference evidence="19" key="1">
    <citation type="submission" date="2016-10" db="EMBL/GenBank/DDBJ databases">
        <authorList>
            <person name="Varghese N."/>
            <person name="Submissions S."/>
        </authorList>
    </citation>
    <scope>NUCLEOTIDE SEQUENCE [LARGE SCALE GENOMIC DNA]</scope>
    <source>
        <strain evidence="19">CGMCC 1.6474</strain>
    </source>
</reference>
<evidence type="ECO:0000256" key="10">
    <source>
        <dbReference type="ARBA" id="ARBA00023136"/>
    </source>
</evidence>
<evidence type="ECO:0000256" key="12">
    <source>
        <dbReference type="ARBA" id="ARBA00025198"/>
    </source>
</evidence>
<evidence type="ECO:0000256" key="16">
    <source>
        <dbReference type="RuleBase" id="RU003848"/>
    </source>
</evidence>
<comment type="subcellular location">
    <subcellularLocation>
        <location evidence="1">Cell inner membrane</location>
        <topology evidence="1">Single-pass membrane protein</topology>
    </subcellularLocation>
    <subcellularLocation>
        <location evidence="15">Cell membrane</location>
        <topology evidence="15">Single-pass membrane protein</topology>
    </subcellularLocation>
</comment>
<comment type="function">
    <text evidence="12 15">F(1)F(0) ATP synthase produces ATP from ADP in the presence of a proton or sodium gradient. F-type ATPases consist of two structural domains, F(1) containing the extramembraneous catalytic core and F(0) containing the membrane proton channel, linked together by a central stalk and a peripheral stalk. During catalysis, ATP synthesis in the catalytic domain of F(1) is coupled via a rotary mechanism of the central stalk subunits to proton translocation.</text>
</comment>
<evidence type="ECO:0000256" key="7">
    <source>
        <dbReference type="ARBA" id="ARBA00022781"/>
    </source>
</evidence>
<evidence type="ECO:0000313" key="18">
    <source>
        <dbReference type="EMBL" id="SFL14377.1"/>
    </source>
</evidence>
<dbReference type="HAMAP" id="MF_01398">
    <property type="entry name" value="ATP_synth_b_bprime"/>
    <property type="match status" value="1"/>
</dbReference>
<keyword evidence="5 15" id="KW-0138">CF(0)</keyword>
<dbReference type="PANTHER" id="PTHR33445:SF1">
    <property type="entry name" value="ATP SYNTHASE SUBUNIT B"/>
    <property type="match status" value="1"/>
</dbReference>
<proteinExistence type="inferred from homology"/>
<evidence type="ECO:0000256" key="2">
    <source>
        <dbReference type="ARBA" id="ARBA00005513"/>
    </source>
</evidence>
<keyword evidence="19" id="KW-1185">Reference proteome</keyword>
<dbReference type="PANTHER" id="PTHR33445">
    <property type="entry name" value="ATP SYNTHASE SUBUNIT B', CHLOROPLASTIC"/>
    <property type="match status" value="1"/>
</dbReference>
<keyword evidence="10 15" id="KW-0472">Membrane</keyword>
<comment type="subunit">
    <text evidence="14 15">F-type ATPases have 2 components, F(1) - the catalytic core - and F(0) - the membrane proton channel. F(1) has five subunits: alpha(3), beta(3), gamma(1), delta(1), epsilon(1). F(0) has three main subunits: a(1), b(2) and c(10-14). The alpha and beta chains form an alternating ring which encloses part of the gamma chain. F(1) is attached to F(0) by a central stalk formed by the gamma and epsilon chains, while a peripheral stalk is formed by the delta and b chains.</text>
</comment>
<name>A0A1I4FBX9_9HYPH</name>
<evidence type="ECO:0000256" key="15">
    <source>
        <dbReference type="HAMAP-Rule" id="MF_01398"/>
    </source>
</evidence>
<dbReference type="OrthoDB" id="8479836at2"/>
<keyword evidence="8 15" id="KW-1133">Transmembrane helix</keyword>